<gene>
    <name evidence="3" type="ORF">Daus18300_002397</name>
</gene>
<dbReference type="InterPro" id="IPR052895">
    <property type="entry name" value="HetReg/Transcr_Mod"/>
</dbReference>
<evidence type="ECO:0000313" key="3">
    <source>
        <dbReference type="EMBL" id="KAL1877413.1"/>
    </source>
</evidence>
<proteinExistence type="predicted"/>
<accession>A0ABR3XN52</accession>
<comment type="caution">
    <text evidence="3">The sequence shown here is derived from an EMBL/GenBank/DDBJ whole genome shotgun (WGS) entry which is preliminary data.</text>
</comment>
<evidence type="ECO:0000256" key="1">
    <source>
        <dbReference type="SAM" id="MobiDB-lite"/>
    </source>
</evidence>
<feature type="domain" description="Heterokaryon incompatibility" evidence="2">
    <location>
        <begin position="94"/>
        <end position="248"/>
    </location>
</feature>
<dbReference type="Pfam" id="PF06985">
    <property type="entry name" value="HET"/>
    <property type="match status" value="1"/>
</dbReference>
<evidence type="ECO:0000313" key="4">
    <source>
        <dbReference type="Proteomes" id="UP001583177"/>
    </source>
</evidence>
<organism evidence="3 4">
    <name type="scientific">Diaporthe australafricana</name>
    <dbReference type="NCBI Taxonomy" id="127596"/>
    <lineage>
        <taxon>Eukaryota</taxon>
        <taxon>Fungi</taxon>
        <taxon>Dikarya</taxon>
        <taxon>Ascomycota</taxon>
        <taxon>Pezizomycotina</taxon>
        <taxon>Sordariomycetes</taxon>
        <taxon>Sordariomycetidae</taxon>
        <taxon>Diaporthales</taxon>
        <taxon>Diaporthaceae</taxon>
        <taxon>Diaporthe</taxon>
    </lineage>
</organism>
<reference evidence="3 4" key="1">
    <citation type="journal article" date="2024" name="IMA Fungus">
        <title>IMA Genome - F19 : A genome assembly and annotation guide to empower mycologists, including annotated draft genome sequences of Ceratocystis pirilliformis, Diaporthe australafricana, Fusarium ophioides, Paecilomyces lecythidis, and Sporothrix stenoceras.</title>
        <authorList>
            <person name="Aylward J."/>
            <person name="Wilson A.M."/>
            <person name="Visagie C.M."/>
            <person name="Spraker J."/>
            <person name="Barnes I."/>
            <person name="Buitendag C."/>
            <person name="Ceriani C."/>
            <person name="Del Mar Angel L."/>
            <person name="du Plessis D."/>
            <person name="Fuchs T."/>
            <person name="Gasser K."/>
            <person name="Kramer D."/>
            <person name="Li W."/>
            <person name="Munsamy K."/>
            <person name="Piso A."/>
            <person name="Price J.L."/>
            <person name="Sonnekus B."/>
            <person name="Thomas C."/>
            <person name="van der Nest A."/>
            <person name="van Dijk A."/>
            <person name="van Heerden A."/>
            <person name="van Vuuren N."/>
            <person name="Yilmaz N."/>
            <person name="Duong T.A."/>
            <person name="van der Merwe N.A."/>
            <person name="Wingfield M.J."/>
            <person name="Wingfield B.D."/>
        </authorList>
    </citation>
    <scope>NUCLEOTIDE SEQUENCE [LARGE SCALE GENOMIC DNA]</scope>
    <source>
        <strain evidence="3 4">CMW 18300</strain>
    </source>
</reference>
<sequence>MPRFYWHPQRPKTSADVFQVEQQLWGILARDRASYRRRRAAEPRGPSSPLYTPLDEQRREVRLLEVSRPAQSDGQESTVAARLVQAALDDNPTYLAISYAWGEASVAGYFCDPDGIETRLGYSKVTLEIVSTLVAPGSTLYLWIDSVCINQEDNDERASQVAIMGDIYRQAQQVVIFLGTADETTTHAMDLLQLTRGFINAKGDILPPMSIDDFEKLSRGAGLNPTYWAAVAHLILRPWFTRYWTIQEAALAPDAMVVCGRHAVSWEELRQVCQWVVDNNGVLFGVMERHHAVGAPMAHLEAPFRNPLSIAVARGIQGAEKDPTTLQQLLLRFRHFRCADPRDRIFALLGLGAPTDRDEHEFRPNYRIGAEDLYIQVTRRILMRDPEVIILAAAGVGHKRSLRLPSWVPDWTSFTEGMTLDEIAATGNYHATEEDTKPIVSYDPQTPSTITITGCVVDTIAQVSSERLALGREGRLRYVQDTAAWIEEVLEMAGLADTLISAQPQDDTRKQIQKTHLWKTLTASGPGAATPQTVPRGRGPTKQPRGGTTGRRPPPTERGFDNWLAERRQCAAAGSLDGLQLGRAAREEVSAFAYHCACATRGGRFFVSLGGHLGLAPAGAEVGDAVCVFPGIRTPFAVRRVGLGGGGGGYGESLAGVDCVLVGEVYHSGVVSGEVGLYPPSEPIRLV</sequence>
<evidence type="ECO:0000259" key="2">
    <source>
        <dbReference type="Pfam" id="PF06985"/>
    </source>
</evidence>
<feature type="region of interest" description="Disordered" evidence="1">
    <location>
        <begin position="522"/>
        <end position="560"/>
    </location>
</feature>
<feature type="compositionally biased region" description="Low complexity" evidence="1">
    <location>
        <begin position="535"/>
        <end position="546"/>
    </location>
</feature>
<protein>
    <recommendedName>
        <fullName evidence="2">Heterokaryon incompatibility domain-containing protein</fullName>
    </recommendedName>
</protein>
<dbReference type="Pfam" id="PF26639">
    <property type="entry name" value="Het-6_barrel"/>
    <property type="match status" value="1"/>
</dbReference>
<dbReference type="InterPro" id="IPR010730">
    <property type="entry name" value="HET"/>
</dbReference>
<dbReference type="EMBL" id="JAWRVE010000014">
    <property type="protein sequence ID" value="KAL1877413.1"/>
    <property type="molecule type" value="Genomic_DNA"/>
</dbReference>
<keyword evidence="4" id="KW-1185">Reference proteome</keyword>
<dbReference type="PANTHER" id="PTHR24148">
    <property type="entry name" value="ANKYRIN REPEAT DOMAIN-CONTAINING PROTEIN 39 HOMOLOG-RELATED"/>
    <property type="match status" value="1"/>
</dbReference>
<dbReference type="Proteomes" id="UP001583177">
    <property type="component" value="Unassembled WGS sequence"/>
</dbReference>
<dbReference type="PANTHER" id="PTHR24148:SF64">
    <property type="entry name" value="HETEROKARYON INCOMPATIBILITY DOMAIN-CONTAINING PROTEIN"/>
    <property type="match status" value="1"/>
</dbReference>
<name>A0ABR3XN52_9PEZI</name>